<keyword evidence="3" id="KW-1185">Reference proteome</keyword>
<evidence type="ECO:0000256" key="1">
    <source>
        <dbReference type="SAM" id="MobiDB-lite"/>
    </source>
</evidence>
<sequence>MGDFLEFTWEIGDELAGTAYLLTGHAGEAASLASRSLGGLRQRWHVIDADDARDRLYELLLAEYLDNSHPEPAGMEYGAFPRAWWRLRPDQRALMAACFRVWPEESRAFLASRQEPGQGGTEARRLAEELLPGGSSAELREALDEIAGGRPPVTFSVSAPPQAQHAPHAPRVVRPRRRKGPMLMALGLVGVLLLAGLPSIGTSGPPRVVRIHDGGPAPMVAEPGLIAEPLPHRISDTIRYAFACSACDAWTLVGESGRRWVFGEALPPSMGGQIAVSPDGMRMVYQDFRTRKVMIRHVREGAARSVTGKQGELRYTFSANSRWLLVTSGNGPVLFDTRAGRQVHNSPRPGRAVGVSDAGRALLADGDEISAIAPGSGSPTSFLLSGDLAVSGGHLSPDGRTMAFISVRTLVTVDARTGRELDRRRLTAIDPSTALIVGWRYGDQVLVRDDNGLHLVNALTGRTRTVEVPGEIDDVDGLAIGTMR</sequence>
<evidence type="ECO:0000313" key="3">
    <source>
        <dbReference type="Proteomes" id="UP000530928"/>
    </source>
</evidence>
<dbReference type="RefSeq" id="WP_181612903.1">
    <property type="nucleotide sequence ID" value="NZ_BAABAM010000005.1"/>
</dbReference>
<dbReference type="AlphaFoldDB" id="A0A7W0CN10"/>
<accession>A0A7W0CN10</accession>
<dbReference type="InterPro" id="IPR011042">
    <property type="entry name" value="6-blade_b-propeller_TolB-like"/>
</dbReference>
<reference evidence="2 3" key="1">
    <citation type="submission" date="2020-07" db="EMBL/GenBank/DDBJ databases">
        <title>Genomic Encyclopedia of Type Strains, Phase IV (KMG-IV): sequencing the most valuable type-strain genomes for metagenomic binning, comparative biology and taxonomic classification.</title>
        <authorList>
            <person name="Goeker M."/>
        </authorList>
    </citation>
    <scope>NUCLEOTIDE SEQUENCE [LARGE SCALE GENOMIC DNA]</scope>
    <source>
        <strain evidence="2 3">DSM 45533</strain>
    </source>
</reference>
<dbReference type="InterPro" id="IPR011659">
    <property type="entry name" value="WD40"/>
</dbReference>
<organism evidence="2 3">
    <name type="scientific">Nonomuraea soli</name>
    <dbReference type="NCBI Taxonomy" id="1032476"/>
    <lineage>
        <taxon>Bacteria</taxon>
        <taxon>Bacillati</taxon>
        <taxon>Actinomycetota</taxon>
        <taxon>Actinomycetes</taxon>
        <taxon>Streptosporangiales</taxon>
        <taxon>Streptosporangiaceae</taxon>
        <taxon>Nonomuraea</taxon>
    </lineage>
</organism>
<comment type="caution">
    <text evidence="2">The sequence shown here is derived from an EMBL/GenBank/DDBJ whole genome shotgun (WGS) entry which is preliminary data.</text>
</comment>
<dbReference type="Gene3D" id="2.120.10.30">
    <property type="entry name" value="TolB, C-terminal domain"/>
    <property type="match status" value="1"/>
</dbReference>
<gene>
    <name evidence="2" type="ORF">HNR30_005547</name>
</gene>
<protein>
    <recommendedName>
        <fullName evidence="4">WD40 repeat domain-containing protein</fullName>
    </recommendedName>
</protein>
<name>A0A7W0CN10_9ACTN</name>
<evidence type="ECO:0008006" key="4">
    <source>
        <dbReference type="Google" id="ProtNLM"/>
    </source>
</evidence>
<proteinExistence type="predicted"/>
<dbReference type="EMBL" id="JACDUR010000005">
    <property type="protein sequence ID" value="MBA2894186.1"/>
    <property type="molecule type" value="Genomic_DNA"/>
</dbReference>
<evidence type="ECO:0000313" key="2">
    <source>
        <dbReference type="EMBL" id="MBA2894186.1"/>
    </source>
</evidence>
<feature type="compositionally biased region" description="Low complexity" evidence="1">
    <location>
        <begin position="159"/>
        <end position="170"/>
    </location>
</feature>
<dbReference type="SUPFAM" id="SSF82171">
    <property type="entry name" value="DPP6 N-terminal domain-like"/>
    <property type="match status" value="1"/>
</dbReference>
<dbReference type="Proteomes" id="UP000530928">
    <property type="component" value="Unassembled WGS sequence"/>
</dbReference>
<dbReference type="Pfam" id="PF07676">
    <property type="entry name" value="PD40"/>
    <property type="match status" value="1"/>
</dbReference>
<feature type="region of interest" description="Disordered" evidence="1">
    <location>
        <begin position="155"/>
        <end position="176"/>
    </location>
</feature>